<evidence type="ECO:0000256" key="1">
    <source>
        <dbReference type="ARBA" id="ARBA00001968"/>
    </source>
</evidence>
<dbReference type="InterPro" id="IPR045249">
    <property type="entry name" value="HARBI1-like"/>
</dbReference>
<keyword evidence="11" id="KW-1185">Reference proteome</keyword>
<dbReference type="PANTHER" id="PTHR22930:SF244">
    <property type="entry name" value="OS05G0593000 PROTEIN"/>
    <property type="match status" value="1"/>
</dbReference>
<evidence type="ECO:0000313" key="10">
    <source>
        <dbReference type="EMBL" id="KDP34069.1"/>
    </source>
</evidence>
<comment type="similarity">
    <text evidence="3">Belongs to the HARBI1 family.</text>
</comment>
<evidence type="ECO:0000259" key="9">
    <source>
        <dbReference type="Pfam" id="PF13359"/>
    </source>
</evidence>
<evidence type="ECO:0000256" key="4">
    <source>
        <dbReference type="ARBA" id="ARBA00022722"/>
    </source>
</evidence>
<feature type="region of interest" description="Disordered" evidence="8">
    <location>
        <begin position="1"/>
        <end position="43"/>
    </location>
</feature>
<evidence type="ECO:0000313" key="11">
    <source>
        <dbReference type="Proteomes" id="UP000027138"/>
    </source>
</evidence>
<evidence type="ECO:0000256" key="2">
    <source>
        <dbReference type="ARBA" id="ARBA00004123"/>
    </source>
</evidence>
<name>A0A067KQG6_JATCU</name>
<keyword evidence="7" id="KW-0539">Nucleus</keyword>
<dbReference type="GO" id="GO:0005634">
    <property type="term" value="C:nucleus"/>
    <property type="evidence" value="ECO:0007669"/>
    <property type="project" value="UniProtKB-SubCell"/>
</dbReference>
<keyword evidence="4" id="KW-0540">Nuclease</keyword>
<keyword evidence="5" id="KW-0479">Metal-binding</keyword>
<sequence>MNEITNTTTKKRHRKDKQESDNDDEDGDNNSFEEDSNNSKKRKHFKGIITSLVLLEEQEKSDQEEQNKASYEEKQLLEENHKKQARKMTEYYSNFQDYYSEIEETDRVKRKKSRAIAGAVAISAASNGVAKNKAIGDAKQATGGQHRRLWVKDRDKQWWDECNRPDYPDEEFKQAFRMSKATFEMICEELRSVIAKEDTTLRNAIPVKQRVAVCIWRLATGEPLRLVSKRFGLGISTCHKLVLEVCSAIRNVLMPKYLQWPDEDNLKKIKNEFESISGIPNVVGSMYTTHIPIIAPKISVAAYFNKRHTERNQKTSYSITVQGVVDPRGVFTDVCIGWPGSMPDDQVLEKSLLYQRANGGLLKDVWVVGNSGYPLMDWVLVPYTQPHLTWTQHAFNEKIGEIQKVAKDAFSRLKGRWSCLQKRTEVKLQDLPIVLGACCVLHNICEMCKEEVDPKLAIDLVDDEMVPEVALRSVSSMKARDVIAHNLLHHCHAGTGFL</sequence>
<accession>A0A067KQG6</accession>
<gene>
    <name evidence="10" type="ORF">JCGZ_07640</name>
</gene>
<keyword evidence="6" id="KW-0378">Hydrolase</keyword>
<dbReference type="Pfam" id="PF13359">
    <property type="entry name" value="DDE_Tnp_4"/>
    <property type="match status" value="1"/>
</dbReference>
<dbReference type="GO" id="GO:0016787">
    <property type="term" value="F:hydrolase activity"/>
    <property type="evidence" value="ECO:0007669"/>
    <property type="project" value="UniProtKB-KW"/>
</dbReference>
<dbReference type="GO" id="GO:0004518">
    <property type="term" value="F:nuclease activity"/>
    <property type="evidence" value="ECO:0007669"/>
    <property type="project" value="UniProtKB-KW"/>
</dbReference>
<evidence type="ECO:0000256" key="8">
    <source>
        <dbReference type="SAM" id="MobiDB-lite"/>
    </source>
</evidence>
<evidence type="ECO:0000256" key="3">
    <source>
        <dbReference type="ARBA" id="ARBA00006958"/>
    </source>
</evidence>
<proteinExistence type="inferred from homology"/>
<evidence type="ECO:0000256" key="7">
    <source>
        <dbReference type="ARBA" id="ARBA00023242"/>
    </source>
</evidence>
<dbReference type="EMBL" id="KK914539">
    <property type="protein sequence ID" value="KDP34069.1"/>
    <property type="molecule type" value="Genomic_DNA"/>
</dbReference>
<organism evidence="10 11">
    <name type="scientific">Jatropha curcas</name>
    <name type="common">Barbados nut</name>
    <dbReference type="NCBI Taxonomy" id="180498"/>
    <lineage>
        <taxon>Eukaryota</taxon>
        <taxon>Viridiplantae</taxon>
        <taxon>Streptophyta</taxon>
        <taxon>Embryophyta</taxon>
        <taxon>Tracheophyta</taxon>
        <taxon>Spermatophyta</taxon>
        <taxon>Magnoliopsida</taxon>
        <taxon>eudicotyledons</taxon>
        <taxon>Gunneridae</taxon>
        <taxon>Pentapetalae</taxon>
        <taxon>rosids</taxon>
        <taxon>fabids</taxon>
        <taxon>Malpighiales</taxon>
        <taxon>Euphorbiaceae</taxon>
        <taxon>Crotonoideae</taxon>
        <taxon>Jatropheae</taxon>
        <taxon>Jatropha</taxon>
    </lineage>
</organism>
<feature type="domain" description="DDE Tnp4" evidence="9">
    <location>
        <begin position="287"/>
        <end position="443"/>
    </location>
</feature>
<feature type="region of interest" description="Disordered" evidence="8">
    <location>
        <begin position="56"/>
        <end position="77"/>
    </location>
</feature>
<feature type="compositionally biased region" description="Basic and acidic residues" evidence="8">
    <location>
        <begin position="57"/>
        <end position="77"/>
    </location>
</feature>
<dbReference type="Proteomes" id="UP000027138">
    <property type="component" value="Unassembled WGS sequence"/>
</dbReference>
<dbReference type="AlphaFoldDB" id="A0A067KQG6"/>
<dbReference type="GO" id="GO:0046872">
    <property type="term" value="F:metal ion binding"/>
    <property type="evidence" value="ECO:0007669"/>
    <property type="project" value="UniProtKB-KW"/>
</dbReference>
<feature type="compositionally biased region" description="Acidic residues" evidence="8">
    <location>
        <begin position="21"/>
        <end position="36"/>
    </location>
</feature>
<dbReference type="OrthoDB" id="2668416at2759"/>
<comment type="subcellular location">
    <subcellularLocation>
        <location evidence="2">Nucleus</location>
    </subcellularLocation>
</comment>
<reference evidence="10 11" key="1">
    <citation type="journal article" date="2014" name="PLoS ONE">
        <title>Global Analysis of Gene Expression Profiles in Physic Nut (Jatropha curcas L.) Seedlings Exposed to Salt Stress.</title>
        <authorList>
            <person name="Zhang L."/>
            <person name="Zhang C."/>
            <person name="Wu P."/>
            <person name="Chen Y."/>
            <person name="Li M."/>
            <person name="Jiang H."/>
            <person name="Wu G."/>
        </authorList>
    </citation>
    <scope>NUCLEOTIDE SEQUENCE [LARGE SCALE GENOMIC DNA]</scope>
    <source>
        <strain evidence="11">cv. GZQX0401</strain>
        <tissue evidence="10">Young leaves</tissue>
    </source>
</reference>
<comment type="cofactor">
    <cofactor evidence="1">
        <name>a divalent metal cation</name>
        <dbReference type="ChEBI" id="CHEBI:60240"/>
    </cofactor>
</comment>
<dbReference type="PANTHER" id="PTHR22930">
    <property type="match status" value="1"/>
</dbReference>
<evidence type="ECO:0000256" key="6">
    <source>
        <dbReference type="ARBA" id="ARBA00022801"/>
    </source>
</evidence>
<dbReference type="InterPro" id="IPR027806">
    <property type="entry name" value="HARBI1_dom"/>
</dbReference>
<protein>
    <recommendedName>
        <fullName evidence="9">DDE Tnp4 domain-containing protein</fullName>
    </recommendedName>
</protein>
<evidence type="ECO:0000256" key="5">
    <source>
        <dbReference type="ARBA" id="ARBA00022723"/>
    </source>
</evidence>